<feature type="region of interest" description="Disordered" evidence="1">
    <location>
        <begin position="94"/>
        <end position="122"/>
    </location>
</feature>
<dbReference type="EMBL" id="JAHUTI010089031">
    <property type="protein sequence ID" value="MED6260579.1"/>
    <property type="molecule type" value="Genomic_DNA"/>
</dbReference>
<proteinExistence type="predicted"/>
<evidence type="ECO:0000313" key="2">
    <source>
        <dbReference type="EMBL" id="MED6260579.1"/>
    </source>
</evidence>
<name>A0ABU7CFI6_9TELE</name>
<evidence type="ECO:0000256" key="1">
    <source>
        <dbReference type="SAM" id="MobiDB-lite"/>
    </source>
</evidence>
<accession>A0ABU7CFI6</accession>
<dbReference type="Proteomes" id="UP001345963">
    <property type="component" value="Unassembled WGS sequence"/>
</dbReference>
<comment type="caution">
    <text evidence="2">The sequence shown here is derived from an EMBL/GenBank/DDBJ whole genome shotgun (WGS) entry which is preliminary data.</text>
</comment>
<gene>
    <name evidence="2" type="ORF">ATANTOWER_023375</name>
</gene>
<feature type="compositionally biased region" description="Basic residues" evidence="1">
    <location>
        <begin position="112"/>
        <end position="122"/>
    </location>
</feature>
<evidence type="ECO:0000313" key="3">
    <source>
        <dbReference type="Proteomes" id="UP001345963"/>
    </source>
</evidence>
<organism evidence="2 3">
    <name type="scientific">Ataeniobius toweri</name>
    <dbReference type="NCBI Taxonomy" id="208326"/>
    <lineage>
        <taxon>Eukaryota</taxon>
        <taxon>Metazoa</taxon>
        <taxon>Chordata</taxon>
        <taxon>Craniata</taxon>
        <taxon>Vertebrata</taxon>
        <taxon>Euteleostomi</taxon>
        <taxon>Actinopterygii</taxon>
        <taxon>Neopterygii</taxon>
        <taxon>Teleostei</taxon>
        <taxon>Neoteleostei</taxon>
        <taxon>Acanthomorphata</taxon>
        <taxon>Ovalentaria</taxon>
        <taxon>Atherinomorphae</taxon>
        <taxon>Cyprinodontiformes</taxon>
        <taxon>Goodeidae</taxon>
        <taxon>Ataeniobius</taxon>
    </lineage>
</organism>
<keyword evidence="3" id="KW-1185">Reference proteome</keyword>
<reference evidence="2 3" key="1">
    <citation type="submission" date="2021-07" db="EMBL/GenBank/DDBJ databases">
        <authorList>
            <person name="Palmer J.M."/>
        </authorList>
    </citation>
    <scope>NUCLEOTIDE SEQUENCE [LARGE SCALE GENOMIC DNA]</scope>
    <source>
        <strain evidence="2 3">AT_MEX2019</strain>
        <tissue evidence="2">Muscle</tissue>
    </source>
</reference>
<sequence>MITLFHPLLFHKMFCPFGGLKVIGGSCSRNRICSSFIISIPSHYCSFWGLYAYALPLLLLAVNKLGLPGLFPNLPNSVTRPPALSLTHTEEKYGDVSCKSHGNNLSSETERGKKKKSNVFWM</sequence>
<protein>
    <submittedName>
        <fullName evidence="2">Uncharacterized protein</fullName>
    </submittedName>
</protein>